<dbReference type="EMBL" id="JAPMXC010000006">
    <property type="protein sequence ID" value="MCY0388742.1"/>
    <property type="molecule type" value="Genomic_DNA"/>
</dbReference>
<evidence type="ECO:0000313" key="2">
    <source>
        <dbReference type="Proteomes" id="UP001082899"/>
    </source>
</evidence>
<accession>A0ABT3ZR35</accession>
<dbReference type="RefSeq" id="WP_267848632.1">
    <property type="nucleotide sequence ID" value="NZ_JAPMXC010000006.1"/>
</dbReference>
<evidence type="ECO:0000313" key="1">
    <source>
        <dbReference type="EMBL" id="MCY0388742.1"/>
    </source>
</evidence>
<sequence>MKRFFRSPHSTIAVSAPAARPLAGMSGTLAVLGASVLLAGCASIGGFVGAASGILAGTFTTNPAIGVGVGIAVQAATDTAFATIYRNMQRGEQDRIAMLAGTLPVGQLQDWNIHHRIPFNDEHGQLQVAGEIDNALAPCRMVMFSVIGGKKKAPTENWYETQICRNSAGQWKWAAAEPATGRWGNLQ</sequence>
<comment type="caution">
    <text evidence="1">The sequence shown here is derived from an EMBL/GenBank/DDBJ whole genome shotgun (WGS) entry which is preliminary data.</text>
</comment>
<reference evidence="1" key="1">
    <citation type="submission" date="2022-11" db="EMBL/GenBank/DDBJ databases">
        <title>Robbsia betulipollinis sp. nov., isolated from pollen of birch (Betula pendula).</title>
        <authorList>
            <person name="Shi H."/>
            <person name="Ambika Manirajan B."/>
            <person name="Ratering S."/>
            <person name="Geissler-Plaum R."/>
            <person name="Schnell S."/>
        </authorList>
    </citation>
    <scope>NUCLEOTIDE SEQUENCE</scope>
    <source>
        <strain evidence="1">Bb-Pol-6</strain>
    </source>
</reference>
<proteinExistence type="predicted"/>
<keyword evidence="2" id="KW-1185">Reference proteome</keyword>
<dbReference type="Proteomes" id="UP001082899">
    <property type="component" value="Unassembled WGS sequence"/>
</dbReference>
<protein>
    <recommendedName>
        <fullName evidence="3">Lipoprotein</fullName>
    </recommendedName>
</protein>
<name>A0ABT3ZR35_9BURK</name>
<evidence type="ECO:0008006" key="3">
    <source>
        <dbReference type="Google" id="ProtNLM"/>
    </source>
</evidence>
<organism evidence="1 2">
    <name type="scientific">Robbsia betulipollinis</name>
    <dbReference type="NCBI Taxonomy" id="2981849"/>
    <lineage>
        <taxon>Bacteria</taxon>
        <taxon>Pseudomonadati</taxon>
        <taxon>Pseudomonadota</taxon>
        <taxon>Betaproteobacteria</taxon>
        <taxon>Burkholderiales</taxon>
        <taxon>Burkholderiaceae</taxon>
        <taxon>Robbsia</taxon>
    </lineage>
</organism>
<gene>
    <name evidence="1" type="ORF">OVY01_16325</name>
</gene>